<protein>
    <recommendedName>
        <fullName evidence="4">Transmembrane protein</fullName>
    </recommendedName>
</protein>
<keyword evidence="3" id="KW-1185">Reference proteome</keyword>
<dbReference type="STRING" id="466.Lmac_1791"/>
<evidence type="ECO:0000313" key="3">
    <source>
        <dbReference type="Proteomes" id="UP000054908"/>
    </source>
</evidence>
<proteinExistence type="predicted"/>
<comment type="caution">
    <text evidence="2">The sequence shown here is derived from an EMBL/GenBank/DDBJ whole genome shotgun (WGS) entry which is preliminary data.</text>
</comment>
<keyword evidence="1" id="KW-0472">Membrane</keyword>
<accession>A0A0W0W0H3</accession>
<dbReference type="PATRIC" id="fig|466.6.peg.1881"/>
<reference evidence="2 3" key="1">
    <citation type="submission" date="2015-11" db="EMBL/GenBank/DDBJ databases">
        <title>Genomic analysis of 38 Legionella species identifies large and diverse effector repertoires.</title>
        <authorList>
            <person name="Burstein D."/>
            <person name="Amaro F."/>
            <person name="Zusman T."/>
            <person name="Lifshitz Z."/>
            <person name="Cohen O."/>
            <person name="Gilbert J.A."/>
            <person name="Pupko T."/>
            <person name="Shuman H.A."/>
            <person name="Segal G."/>
        </authorList>
    </citation>
    <scope>NUCLEOTIDE SEQUENCE [LARGE SCALE GENOMIC DNA]</scope>
    <source>
        <strain evidence="2 3">PX-1-G2-E2</strain>
    </source>
</reference>
<dbReference type="AlphaFoldDB" id="A0A0W0W0H3"/>
<dbReference type="Proteomes" id="UP000054908">
    <property type="component" value="Unassembled WGS sequence"/>
</dbReference>
<evidence type="ECO:0000313" key="2">
    <source>
        <dbReference type="EMBL" id="KTD26020.1"/>
    </source>
</evidence>
<feature type="transmembrane region" description="Helical" evidence="1">
    <location>
        <begin position="33"/>
        <end position="57"/>
    </location>
</feature>
<keyword evidence="1" id="KW-0812">Transmembrane</keyword>
<name>A0A0W0W0H3_9GAMM</name>
<organism evidence="2 3">
    <name type="scientific">Legionella maceachernii</name>
    <dbReference type="NCBI Taxonomy" id="466"/>
    <lineage>
        <taxon>Bacteria</taxon>
        <taxon>Pseudomonadati</taxon>
        <taxon>Pseudomonadota</taxon>
        <taxon>Gammaproteobacteria</taxon>
        <taxon>Legionellales</taxon>
        <taxon>Legionellaceae</taxon>
        <taxon>Legionella</taxon>
    </lineage>
</organism>
<evidence type="ECO:0000256" key="1">
    <source>
        <dbReference type="SAM" id="Phobius"/>
    </source>
</evidence>
<evidence type="ECO:0008006" key="4">
    <source>
        <dbReference type="Google" id="ProtNLM"/>
    </source>
</evidence>
<sequence>MIGWLVRVLFVIAGSITGLFVSRDALNFSVFQMVIAVLLFTLLVSIAAFWSTLVNWYKQRIKKKE</sequence>
<keyword evidence="1" id="KW-1133">Transmembrane helix</keyword>
<gene>
    <name evidence="2" type="ORF">Lmac_1791</name>
</gene>
<dbReference type="EMBL" id="LNYL01000042">
    <property type="protein sequence ID" value="KTD26020.1"/>
    <property type="molecule type" value="Genomic_DNA"/>
</dbReference>